<evidence type="ECO:0000259" key="13">
    <source>
        <dbReference type="PROSITE" id="PS50885"/>
    </source>
</evidence>
<dbReference type="Pfam" id="PF02743">
    <property type="entry name" value="dCache_1"/>
    <property type="match status" value="1"/>
</dbReference>
<name>A0A089N177_9BACL</name>
<dbReference type="Gene3D" id="1.10.287.950">
    <property type="entry name" value="Methyl-accepting chemotaxis protein"/>
    <property type="match status" value="1"/>
</dbReference>
<feature type="transmembrane region" description="Helical" evidence="11">
    <location>
        <begin position="86"/>
        <end position="106"/>
    </location>
</feature>
<keyword evidence="15" id="KW-1185">Reference proteome</keyword>
<dbReference type="KEGG" id="pste:PSTEL_04000"/>
<dbReference type="EMBL" id="CP009286">
    <property type="protein sequence ID" value="AIQ62389.1"/>
    <property type="molecule type" value="Genomic_DNA"/>
</dbReference>
<evidence type="ECO:0000256" key="4">
    <source>
        <dbReference type="ARBA" id="ARBA00022692"/>
    </source>
</evidence>
<dbReference type="SUPFAM" id="SSF58104">
    <property type="entry name" value="Methyl-accepting chemotaxis protein (MCP) signaling domain"/>
    <property type="match status" value="1"/>
</dbReference>
<evidence type="ECO:0000259" key="12">
    <source>
        <dbReference type="PROSITE" id="PS50111"/>
    </source>
</evidence>
<dbReference type="PANTHER" id="PTHR32089:SF112">
    <property type="entry name" value="LYSOZYME-LIKE PROTEIN-RELATED"/>
    <property type="match status" value="1"/>
</dbReference>
<proteinExistence type="inferred from homology"/>
<feature type="region of interest" description="Disordered" evidence="10">
    <location>
        <begin position="1"/>
        <end position="67"/>
    </location>
</feature>
<dbReference type="SUPFAM" id="SSF103190">
    <property type="entry name" value="Sensory domain-like"/>
    <property type="match status" value="1"/>
</dbReference>
<dbReference type="Proteomes" id="UP000029507">
    <property type="component" value="Chromosome"/>
</dbReference>
<evidence type="ECO:0000256" key="6">
    <source>
        <dbReference type="ARBA" id="ARBA00023136"/>
    </source>
</evidence>
<keyword evidence="5 11" id="KW-1133">Transmembrane helix</keyword>
<sequence length="753" mass="80648">MVQKVTPTEELHNEGKEQGETRPSGTGKSGLKRLLTPRLGEDEAKRNRRAAGPDPSGDGPKKSPDFRSRWKQALGGFTEMGIRRKLFLSVIAAAVLILLVMSSVIYNRAKSIIVEDLNQSLNYEKMQIASKVTELLQPAGDNVQSIGANAYIRDYIKGVTSADNVKTTKGYSELIRSLTFMKESNKDLLNVYIGLDGINKLITQDEFEPPADYNMKERGWYATTVKNNGLTVTDPYIDVTSGKMVVTVSAPITDDNGKLNGVAGADISTQQITETLKHFNYKGSGYALLVDKTGAFIYHPDSDYILMKKMSDLGADWKAVGDRMVQWGSGVVKTKIDGHAMYVSYAPAVDKQWAVALLVPAGDAEKQLRVFQLIFVLSILSSVVVLGLLLFFLSGSILKPIPVLTEAFQKAAAGDLTARASLQVKGQMGVLVNGFNEMVAAQQKMIGEVVHSSRGISEAVHNTEGNVSSLDDSIADISAITEELSAGMQQSAASMQELNASTLEIENAIHAIADKANQGAGSAKEINARAESLKESALESRTAAERHYGKSEEKLRKAIEDSASIEQIKVLTTAILDIAAQTNLLSLNASIEAARAGEAGRGFAVVAEEIRKLSESSRTAVSEIMEVTGAVVAAVGSLVEGAEDMLSFVDKQVMRDYDAMQQTGFQYSDDARYVEELVTDLSATTEQLLASIQSMLSAIGETTAATSEGAEGAGSIASGAEQIIAQSGSIVAEMEQIRSGAAALLGTVSRFKA</sequence>
<evidence type="ECO:0008006" key="16">
    <source>
        <dbReference type="Google" id="ProtNLM"/>
    </source>
</evidence>
<keyword evidence="4 11" id="KW-0812">Transmembrane</keyword>
<dbReference type="Gene3D" id="3.30.450.20">
    <property type="entry name" value="PAS domain"/>
    <property type="match status" value="2"/>
</dbReference>
<feature type="domain" description="HAMP" evidence="13">
    <location>
        <begin position="395"/>
        <end position="447"/>
    </location>
</feature>
<feature type="transmembrane region" description="Helical" evidence="11">
    <location>
        <begin position="370"/>
        <end position="393"/>
    </location>
</feature>
<dbReference type="GO" id="GO:0007165">
    <property type="term" value="P:signal transduction"/>
    <property type="evidence" value="ECO:0007669"/>
    <property type="project" value="UniProtKB-KW"/>
</dbReference>
<dbReference type="InterPro" id="IPR033479">
    <property type="entry name" value="dCache_1"/>
</dbReference>
<evidence type="ECO:0000256" key="9">
    <source>
        <dbReference type="PROSITE-ProRule" id="PRU00284"/>
    </source>
</evidence>
<keyword evidence="3" id="KW-0145">Chemotaxis</keyword>
<keyword evidence="6 11" id="KW-0472">Membrane</keyword>
<dbReference type="STRING" id="169760.PSTEL_04000"/>
<dbReference type="SMART" id="SM00283">
    <property type="entry name" value="MA"/>
    <property type="match status" value="1"/>
</dbReference>
<dbReference type="Pfam" id="PF00015">
    <property type="entry name" value="MCPsignal"/>
    <property type="match status" value="1"/>
</dbReference>
<accession>A0A089N177</accession>
<evidence type="ECO:0000256" key="3">
    <source>
        <dbReference type="ARBA" id="ARBA00022500"/>
    </source>
</evidence>
<reference evidence="14 15" key="1">
    <citation type="submission" date="2014-08" db="EMBL/GenBank/DDBJ databases">
        <title>Comparative genomics of the Paenibacillus odorifer group.</title>
        <authorList>
            <person name="den Bakker H.C."/>
            <person name="Tsai Y.-C."/>
            <person name="Martin N."/>
            <person name="Korlach J."/>
            <person name="Wiedmann M."/>
        </authorList>
    </citation>
    <scope>NUCLEOTIDE SEQUENCE [LARGE SCALE GENOMIC DNA]</scope>
    <source>
        <strain evidence="14 15">DSM 14472</strain>
    </source>
</reference>
<dbReference type="InterPro" id="IPR004089">
    <property type="entry name" value="MCPsignal_dom"/>
</dbReference>
<comment type="similarity">
    <text evidence="8">Belongs to the methyl-accepting chemotaxis (MCP) protein family.</text>
</comment>
<dbReference type="GO" id="GO:0005886">
    <property type="term" value="C:plasma membrane"/>
    <property type="evidence" value="ECO:0007669"/>
    <property type="project" value="UniProtKB-SubCell"/>
</dbReference>
<dbReference type="PANTHER" id="PTHR32089">
    <property type="entry name" value="METHYL-ACCEPTING CHEMOTAXIS PROTEIN MCPB"/>
    <property type="match status" value="1"/>
</dbReference>
<dbReference type="PROSITE" id="PS50885">
    <property type="entry name" value="HAMP"/>
    <property type="match status" value="1"/>
</dbReference>
<dbReference type="CDD" id="cd12912">
    <property type="entry name" value="PDC2_MCP_like"/>
    <property type="match status" value="1"/>
</dbReference>
<dbReference type="Pfam" id="PF00672">
    <property type="entry name" value="HAMP"/>
    <property type="match status" value="1"/>
</dbReference>
<dbReference type="InterPro" id="IPR003660">
    <property type="entry name" value="HAMP_dom"/>
</dbReference>
<evidence type="ECO:0000256" key="1">
    <source>
        <dbReference type="ARBA" id="ARBA00004651"/>
    </source>
</evidence>
<evidence type="ECO:0000313" key="15">
    <source>
        <dbReference type="Proteomes" id="UP000029507"/>
    </source>
</evidence>
<dbReference type="AlphaFoldDB" id="A0A089N177"/>
<feature type="domain" description="Methyl-accepting transducer" evidence="12">
    <location>
        <begin position="466"/>
        <end position="724"/>
    </location>
</feature>
<keyword evidence="2" id="KW-1003">Cell membrane</keyword>
<evidence type="ECO:0000256" key="2">
    <source>
        <dbReference type="ARBA" id="ARBA00022475"/>
    </source>
</evidence>
<evidence type="ECO:0000256" key="10">
    <source>
        <dbReference type="SAM" id="MobiDB-lite"/>
    </source>
</evidence>
<dbReference type="HOGENOM" id="CLU_000445_107_19_9"/>
<protein>
    <recommendedName>
        <fullName evidence="16">Chemotaxis protein</fullName>
    </recommendedName>
</protein>
<dbReference type="GO" id="GO:0006935">
    <property type="term" value="P:chemotaxis"/>
    <property type="evidence" value="ECO:0007669"/>
    <property type="project" value="UniProtKB-KW"/>
</dbReference>
<evidence type="ECO:0000256" key="7">
    <source>
        <dbReference type="ARBA" id="ARBA00023224"/>
    </source>
</evidence>
<evidence type="ECO:0000256" key="5">
    <source>
        <dbReference type="ARBA" id="ARBA00022989"/>
    </source>
</evidence>
<dbReference type="CDD" id="cd06225">
    <property type="entry name" value="HAMP"/>
    <property type="match status" value="1"/>
</dbReference>
<organism evidence="14 15">
    <name type="scientific">Paenibacillus stellifer</name>
    <dbReference type="NCBI Taxonomy" id="169760"/>
    <lineage>
        <taxon>Bacteria</taxon>
        <taxon>Bacillati</taxon>
        <taxon>Bacillota</taxon>
        <taxon>Bacilli</taxon>
        <taxon>Bacillales</taxon>
        <taxon>Paenibacillaceae</taxon>
        <taxon>Paenibacillus</taxon>
    </lineage>
</organism>
<feature type="compositionally biased region" description="Basic and acidic residues" evidence="10">
    <location>
        <begin position="7"/>
        <end position="20"/>
    </location>
</feature>
<dbReference type="CDD" id="cd18773">
    <property type="entry name" value="PDC1_HK_sensor"/>
    <property type="match status" value="1"/>
</dbReference>
<evidence type="ECO:0000256" key="11">
    <source>
        <dbReference type="SAM" id="Phobius"/>
    </source>
</evidence>
<dbReference type="PROSITE" id="PS50111">
    <property type="entry name" value="CHEMOTAXIS_TRANSDUC_2"/>
    <property type="match status" value="1"/>
</dbReference>
<comment type="subcellular location">
    <subcellularLocation>
        <location evidence="1">Cell membrane</location>
        <topology evidence="1">Multi-pass membrane protein</topology>
    </subcellularLocation>
</comment>
<dbReference type="InterPro" id="IPR029151">
    <property type="entry name" value="Sensor-like_sf"/>
</dbReference>
<evidence type="ECO:0000313" key="14">
    <source>
        <dbReference type="EMBL" id="AIQ62389.1"/>
    </source>
</evidence>
<evidence type="ECO:0000256" key="8">
    <source>
        <dbReference type="ARBA" id="ARBA00029447"/>
    </source>
</evidence>
<dbReference type="SMART" id="SM00304">
    <property type="entry name" value="HAMP"/>
    <property type="match status" value="1"/>
</dbReference>
<keyword evidence="7 9" id="KW-0807">Transducer</keyword>
<gene>
    <name evidence="14" type="ORF">PSTEL_04000</name>
</gene>